<dbReference type="AlphaFoldDB" id="A0A1D9G4M0"/>
<protein>
    <submittedName>
        <fullName evidence="2">Glycerophosphodiester phosphodiesterase</fullName>
    </submittedName>
</protein>
<sequence length="244" mass="27659">MLTNRIIAHRGASNCAKENTIEAYEKAIELGADFIEFDVRITKDGVLISHHDPMIANKAISQLSFAEINRIAGQQGFRVPTVEEVLRLTTNKIKLAVELKEEGYEEKVMALVMGYTNIDDFVILSFNIPSLRWIKSNYPEVKTGLLLSKKNNKFLIILLRVFGILVFQKLIRFTPDILALQWETLKFGLLKIAAKQGKPVFVWTVNDQKTIGKLLNDNRVHGIITDRPDLARKLLAISRQPSAF</sequence>
<dbReference type="Pfam" id="PF03009">
    <property type="entry name" value="GDPD"/>
    <property type="match status" value="1"/>
</dbReference>
<dbReference type="Gene3D" id="3.20.20.190">
    <property type="entry name" value="Phosphatidylinositol (PI) phosphodiesterase"/>
    <property type="match status" value="1"/>
</dbReference>
<feature type="domain" description="GP-PDE" evidence="1">
    <location>
        <begin position="4"/>
        <end position="235"/>
    </location>
</feature>
<dbReference type="Proteomes" id="UP000176944">
    <property type="component" value="Chromosome"/>
</dbReference>
<dbReference type="PANTHER" id="PTHR46211">
    <property type="entry name" value="GLYCEROPHOSPHORYL DIESTER PHOSPHODIESTERASE"/>
    <property type="match status" value="1"/>
</dbReference>
<dbReference type="CDD" id="cd08556">
    <property type="entry name" value="GDPD"/>
    <property type="match status" value="1"/>
</dbReference>
<accession>A0A1D9G4M0</accession>
<evidence type="ECO:0000313" key="3">
    <source>
        <dbReference type="Proteomes" id="UP000176944"/>
    </source>
</evidence>
<evidence type="ECO:0000259" key="1">
    <source>
        <dbReference type="PROSITE" id="PS51704"/>
    </source>
</evidence>
<dbReference type="PROSITE" id="PS51704">
    <property type="entry name" value="GP_PDE"/>
    <property type="match status" value="1"/>
</dbReference>
<reference evidence="3" key="1">
    <citation type="submission" date="2016-10" db="EMBL/GenBank/DDBJ databases">
        <title>Comparative genomics uncovers the prolific and rare metabolic potential of the cyanobacterial genus Moorea.</title>
        <authorList>
            <person name="Leao T."/>
            <person name="Castelao G."/>
            <person name="Korobeynikov A."/>
            <person name="Monroe E.A."/>
            <person name="Podell S."/>
            <person name="Glukhov E."/>
            <person name="Allen E."/>
            <person name="Gerwick W.H."/>
            <person name="Gerwick L."/>
        </authorList>
    </citation>
    <scope>NUCLEOTIDE SEQUENCE [LARGE SCALE GENOMIC DNA]</scope>
    <source>
        <strain evidence="3">JHB</strain>
    </source>
</reference>
<dbReference type="InterPro" id="IPR030395">
    <property type="entry name" value="GP_PDE_dom"/>
</dbReference>
<dbReference type="PANTHER" id="PTHR46211:SF1">
    <property type="entry name" value="GLYCEROPHOSPHODIESTER PHOSPHODIESTERASE, CYTOPLASMIC"/>
    <property type="match status" value="1"/>
</dbReference>
<dbReference type="InterPro" id="IPR017946">
    <property type="entry name" value="PLC-like_Pdiesterase_TIM-brl"/>
</dbReference>
<gene>
    <name evidence="2" type="ORF">BJP36_24455</name>
</gene>
<dbReference type="EMBL" id="CP017708">
    <property type="protein sequence ID" value="AOY82599.1"/>
    <property type="molecule type" value="Genomic_DNA"/>
</dbReference>
<organism evidence="2 3">
    <name type="scientific">Moorena producens (strain JHB)</name>
    <dbReference type="NCBI Taxonomy" id="1454205"/>
    <lineage>
        <taxon>Bacteria</taxon>
        <taxon>Bacillati</taxon>
        <taxon>Cyanobacteriota</taxon>
        <taxon>Cyanophyceae</taxon>
        <taxon>Coleofasciculales</taxon>
        <taxon>Coleofasciculaceae</taxon>
        <taxon>Moorena</taxon>
    </lineage>
</organism>
<evidence type="ECO:0000313" key="2">
    <source>
        <dbReference type="EMBL" id="AOY82599.1"/>
    </source>
</evidence>
<dbReference type="GO" id="GO:0006629">
    <property type="term" value="P:lipid metabolic process"/>
    <property type="evidence" value="ECO:0007669"/>
    <property type="project" value="InterPro"/>
</dbReference>
<dbReference type="GO" id="GO:0008081">
    <property type="term" value="F:phosphoric diester hydrolase activity"/>
    <property type="evidence" value="ECO:0007669"/>
    <property type="project" value="InterPro"/>
</dbReference>
<dbReference type="SUPFAM" id="SSF51695">
    <property type="entry name" value="PLC-like phosphodiesterases"/>
    <property type="match status" value="1"/>
</dbReference>
<proteinExistence type="predicted"/>
<name>A0A1D9G4M0_MOOP1</name>